<dbReference type="KEGG" id="lut:Lupro_02800"/>
<dbReference type="OrthoDB" id="9789139at2"/>
<gene>
    <name evidence="1" type="ORF">Lupro_02800</name>
</gene>
<dbReference type="EMBL" id="CP013355">
    <property type="protein sequence ID" value="AMC10245.1"/>
    <property type="molecule type" value="Genomic_DNA"/>
</dbReference>
<dbReference type="InterPro" id="IPR017601">
    <property type="entry name" value="DGQHR-contain_dom"/>
</dbReference>
<protein>
    <recommendedName>
        <fullName evidence="3">DGQHR domain-containing protein</fullName>
    </recommendedName>
</protein>
<evidence type="ECO:0000313" key="1">
    <source>
        <dbReference type="EMBL" id="AMC10245.1"/>
    </source>
</evidence>
<keyword evidence="2" id="KW-1185">Reference proteome</keyword>
<evidence type="ECO:0008006" key="3">
    <source>
        <dbReference type="Google" id="ProtNLM"/>
    </source>
</evidence>
<reference evidence="2" key="1">
    <citation type="submission" date="2015-12" db="EMBL/GenBank/DDBJ databases">
        <title>Complete genome sequence of Lutibacter profundus strain LP1.</title>
        <authorList>
            <person name="Wissuwa J."/>
            <person name="Le Moine Bauer S."/>
            <person name="Stokke R."/>
            <person name="Dahle H."/>
            <person name="Steen I.H."/>
        </authorList>
    </citation>
    <scope>NUCLEOTIDE SEQUENCE [LARGE SCALE GENOMIC DNA]</scope>
    <source>
        <strain evidence="2">LP1</strain>
    </source>
</reference>
<dbReference type="CDD" id="cd16413">
    <property type="entry name" value="DGQHR_domain"/>
    <property type="match status" value="1"/>
</dbReference>
<proteinExistence type="predicted"/>
<dbReference type="Pfam" id="PF14072">
    <property type="entry name" value="DndB"/>
    <property type="match status" value="1"/>
</dbReference>
<reference evidence="1 2" key="2">
    <citation type="journal article" date="2016" name="Int. J. Syst. Evol. Microbiol.">
        <title>Lutibacter profundi sp. nov., isolated from a deep-sea hydrothermal system on the Arctic Mid-Ocean Ridge and emended description of the genus Lutibacter.</title>
        <authorList>
            <person name="Le Moine Bauer S."/>
            <person name="Roalkvam I."/>
            <person name="Steen I.H."/>
            <person name="Dahle H."/>
        </authorList>
    </citation>
    <scope>NUCLEOTIDE SEQUENCE [LARGE SCALE GENOMIC DNA]</scope>
    <source>
        <strain evidence="1 2">LP1</strain>
    </source>
</reference>
<sequence>MKITKEDLINNFANSLVQDQELKTTISKKRKLNIEKSIQQELKEKYFDEGWELIRDNKSTSRIKKPKSHNVLFEDKVWVVLAKMGFKQMNADANLKLPYSKDFSIPGRQIDVFAADEETILIVECKSSNELQKKSLQTIINDFATIQRGSIPFLKEFYNEQRKVKFILATNNIILNDNDRKRLNDLKIIHFNQDDISYYEQLTSYLGHAAKYQLLGRLFKTQEIPELKNKVPAIKGKMGSHTYYSFSIEPDTLLKLSYILHSTITTEDSEGAYQRMVSKSRLNEIDKFLSNGGYFPNSIIININTPKEKPLYSDNIQGNHDSSISDLCVLHLPKSYQSAFIIDGQHRLYGYANNEWKYKNSIPVVAFENLPIEEQVKMFVDINHKQKSVSKNLLTTIIADLKWESPIYKDAIFAMQSKLLQRLGERDDSPLYRRIIVGENKKSETTCITLDYPISYGFNKTNLFARIVKNKLISTGPLWVDNYSEMLDKNFIYFQAVYSFIKEETLTSWKRGSAEGGFIAMNIGILSIIRLCDSILTHLIENEHLEPQLTNGKDLADLTIKYLNPVTDYINKLTSQKTKDFRSAGTGGQGRENVIREFQRVIRERFKDFEPNGLEKWIKDNSGKYNTQSKDIVDQIQLAIRENLFNSLKEEFDDRWWFDGVPKETQKRAAAEAIERGSNEPHWNFVFLLDYLKIINTNWALFKDNYSDPDKDAYQGKGSQKEKATKWFSKLNDIRIKVSHPERASVTESEFKFLTRLQDWLLPNIFIDEINNTETEIEE</sequence>
<organism evidence="1 2">
    <name type="scientific">Lutibacter profundi</name>
    <dbReference type="NCBI Taxonomy" id="1622118"/>
    <lineage>
        <taxon>Bacteria</taxon>
        <taxon>Pseudomonadati</taxon>
        <taxon>Bacteroidota</taxon>
        <taxon>Flavobacteriia</taxon>
        <taxon>Flavobacteriales</taxon>
        <taxon>Flavobacteriaceae</taxon>
        <taxon>Lutibacter</taxon>
    </lineage>
</organism>
<dbReference type="InterPro" id="IPR017642">
    <property type="entry name" value="DNA_S_mod_DndB"/>
</dbReference>
<dbReference type="NCBIfam" id="TIGR03187">
    <property type="entry name" value="DGQHR"/>
    <property type="match status" value="1"/>
</dbReference>
<evidence type="ECO:0000313" key="2">
    <source>
        <dbReference type="Proteomes" id="UP000059672"/>
    </source>
</evidence>
<dbReference type="Proteomes" id="UP000059672">
    <property type="component" value="Chromosome"/>
</dbReference>
<accession>A0A0X8G571</accession>
<dbReference type="PATRIC" id="fig|1622118.3.peg.584"/>
<dbReference type="AlphaFoldDB" id="A0A0X8G571"/>
<dbReference type="RefSeq" id="WP_068206091.1">
    <property type="nucleotide sequence ID" value="NZ_CP013355.1"/>
</dbReference>
<name>A0A0X8G571_9FLAO</name>